<dbReference type="EMBL" id="CACRSJ010000109">
    <property type="protein sequence ID" value="VYS65058.1"/>
    <property type="molecule type" value="Genomic_DNA"/>
</dbReference>
<evidence type="ECO:0000313" key="2">
    <source>
        <dbReference type="Proteomes" id="UP000426265"/>
    </source>
</evidence>
<proteinExistence type="predicted"/>
<evidence type="ECO:0000313" key="1">
    <source>
        <dbReference type="EMBL" id="VYS65058.1"/>
    </source>
</evidence>
<protein>
    <submittedName>
        <fullName evidence="1">Uncharacterized protein</fullName>
    </submittedName>
</protein>
<dbReference type="Proteomes" id="UP000426265">
    <property type="component" value="Unassembled WGS sequence"/>
</dbReference>
<accession>A0A654FVY9</accession>
<sequence length="75" mass="8830">MNFDSGFFHVRKRQEPESNNARVYELEARDDISGSTVIFRITATYWHVTKNRPHPPIILFPCLLPQSYPQKQVKL</sequence>
<name>A0A654FVY9_ARATH</name>
<gene>
    <name evidence="1" type="ORF">AN1_LOCUS20467</name>
</gene>
<reference evidence="1 2" key="1">
    <citation type="submission" date="2019-11" db="EMBL/GenBank/DDBJ databases">
        <authorList>
            <person name="Jiao W.-B."/>
            <person name="Schneeberger K."/>
        </authorList>
    </citation>
    <scope>NUCLEOTIDE SEQUENCE [LARGE SCALE GENOMIC DNA]</scope>
    <source>
        <strain evidence="2">cv. An-1</strain>
    </source>
</reference>
<organism evidence="1 2">
    <name type="scientific">Arabidopsis thaliana</name>
    <name type="common">Mouse-ear cress</name>
    <dbReference type="NCBI Taxonomy" id="3702"/>
    <lineage>
        <taxon>Eukaryota</taxon>
        <taxon>Viridiplantae</taxon>
        <taxon>Streptophyta</taxon>
        <taxon>Embryophyta</taxon>
        <taxon>Tracheophyta</taxon>
        <taxon>Spermatophyta</taxon>
        <taxon>Magnoliopsida</taxon>
        <taxon>eudicotyledons</taxon>
        <taxon>Gunneridae</taxon>
        <taxon>Pentapetalae</taxon>
        <taxon>rosids</taxon>
        <taxon>malvids</taxon>
        <taxon>Brassicales</taxon>
        <taxon>Brassicaceae</taxon>
        <taxon>Camelineae</taxon>
        <taxon>Arabidopsis</taxon>
    </lineage>
</organism>
<dbReference type="ExpressionAtlas" id="A0A654FVY9">
    <property type="expression patterns" value="baseline and differential"/>
</dbReference>
<dbReference type="AlphaFoldDB" id="A0A654FVY9"/>